<organism evidence="1 2">
    <name type="scientific">Eumeta variegata</name>
    <name type="common">Bagworm moth</name>
    <name type="synonym">Eumeta japonica</name>
    <dbReference type="NCBI Taxonomy" id="151549"/>
    <lineage>
        <taxon>Eukaryota</taxon>
        <taxon>Metazoa</taxon>
        <taxon>Ecdysozoa</taxon>
        <taxon>Arthropoda</taxon>
        <taxon>Hexapoda</taxon>
        <taxon>Insecta</taxon>
        <taxon>Pterygota</taxon>
        <taxon>Neoptera</taxon>
        <taxon>Endopterygota</taxon>
        <taxon>Lepidoptera</taxon>
        <taxon>Glossata</taxon>
        <taxon>Ditrysia</taxon>
        <taxon>Tineoidea</taxon>
        <taxon>Psychidae</taxon>
        <taxon>Oiketicinae</taxon>
        <taxon>Eumeta</taxon>
    </lineage>
</organism>
<dbReference type="Proteomes" id="UP000299102">
    <property type="component" value="Unassembled WGS sequence"/>
</dbReference>
<sequence length="261" mass="29172">MRVLVYVCLCVCYYELHLDTKVRGRSRSARRCAQWVCQNDAIRAWTAHYVVAERNRPCVVAADDQCKSTHTRDTLAGDGGAPTLRGRYVPEEDIVQRIRNYEDRHRDDDGGDPGLRLCSVCEVSNTNGACAHITNIMPLLRQSQRDANASLRPHRPTHPPLGIADHRAVVCAFVINISHRNHCLRIYRVSRTCDTHHRCAAIIGLQACARAGGRRGVRGPAGGAAPTPAGARRLPKENWLDSRAYNFYFAFIKAVNHRRAA</sequence>
<evidence type="ECO:0000313" key="1">
    <source>
        <dbReference type="EMBL" id="GBP32055.1"/>
    </source>
</evidence>
<protein>
    <submittedName>
        <fullName evidence="1">Uncharacterized protein</fullName>
    </submittedName>
</protein>
<reference evidence="1 2" key="1">
    <citation type="journal article" date="2019" name="Commun. Biol.">
        <title>The bagworm genome reveals a unique fibroin gene that provides high tensile strength.</title>
        <authorList>
            <person name="Kono N."/>
            <person name="Nakamura H."/>
            <person name="Ohtoshi R."/>
            <person name="Tomita M."/>
            <person name="Numata K."/>
            <person name="Arakawa K."/>
        </authorList>
    </citation>
    <scope>NUCLEOTIDE SEQUENCE [LARGE SCALE GENOMIC DNA]</scope>
</reference>
<dbReference type="EMBL" id="BGZK01000254">
    <property type="protein sequence ID" value="GBP32055.1"/>
    <property type="molecule type" value="Genomic_DNA"/>
</dbReference>
<keyword evidence="2" id="KW-1185">Reference proteome</keyword>
<proteinExistence type="predicted"/>
<name>A0A4C1V006_EUMVA</name>
<gene>
    <name evidence="1" type="ORF">EVAR_21089_1</name>
</gene>
<accession>A0A4C1V006</accession>
<dbReference type="AlphaFoldDB" id="A0A4C1V006"/>
<comment type="caution">
    <text evidence="1">The sequence shown here is derived from an EMBL/GenBank/DDBJ whole genome shotgun (WGS) entry which is preliminary data.</text>
</comment>
<evidence type="ECO:0000313" key="2">
    <source>
        <dbReference type="Proteomes" id="UP000299102"/>
    </source>
</evidence>